<protein>
    <submittedName>
        <fullName evidence="1">Uncharacterized protein</fullName>
    </submittedName>
</protein>
<dbReference type="AlphaFoldDB" id="A0A5E7BDE0"/>
<reference evidence="1 2" key="1">
    <citation type="submission" date="2019-09" db="EMBL/GenBank/DDBJ databases">
        <authorList>
            <person name="Chandra G."/>
            <person name="Truman W A."/>
        </authorList>
    </citation>
    <scope>NUCLEOTIDE SEQUENCE [LARGE SCALE GENOMIC DNA]</scope>
    <source>
        <strain evidence="1">PS691</strain>
    </source>
</reference>
<name>A0A5E7BDE0_PSEFL</name>
<gene>
    <name evidence="1" type="ORF">PS691_01752</name>
</gene>
<sequence length="537" mass="60020">MTDTTATQEKASDILAQAVYQEFKGRPIVITAALKQFSAALNNKYPELNINVLTTTLNTPNWVSGIRITEGADDGSGLVAGEATWIDGYTTTPLLELMIQSICAKAQLYFTSEHFLSDANNKRMEVDLREVEDLLRRLPKVMVPALQQALTEYWSEPAVEGTSRWQWFSDVLKTALLARIEQEGGGATTLDQEQIDTLLQVIHYPTKLERSIHYGQACAQAFLFDYLARTGRTTSASLSYAVVVTRKIEDREIVLRFEPHGAVETYDSLQAFAHAQGIKWGRRMELTVLELQPYESMGDVFVTQAQALLNNQLESLSSLGAFEGQDLKALEDRTARLTDPAPYLLKHNPDPYEQKLYGEVKSQLPDWIDLATPAETQEYSRCMFRFGVLQQATKGKVYTDGLRATEQFAKDALLAGMAKYGETLDPDTLKITQTRYIADAPGAPTGSAITETDSLTRRAMKGLAGLLHFKTTIKSADGNALPAWVTEDNLRSLIADVDIGRHYPEEVRKVLLEDLERRPGREKLYADQQRVQIAGRR</sequence>
<accession>A0A5E7BDE0</accession>
<evidence type="ECO:0000313" key="2">
    <source>
        <dbReference type="Proteomes" id="UP000337909"/>
    </source>
</evidence>
<evidence type="ECO:0000313" key="1">
    <source>
        <dbReference type="EMBL" id="VVN89529.1"/>
    </source>
</evidence>
<proteinExistence type="predicted"/>
<dbReference type="OrthoDB" id="7003488at2"/>
<dbReference type="RefSeq" id="WP_150641798.1">
    <property type="nucleotide sequence ID" value="NZ_CABVHQ010000013.1"/>
</dbReference>
<organism evidence="1 2">
    <name type="scientific">Pseudomonas fluorescens</name>
    <dbReference type="NCBI Taxonomy" id="294"/>
    <lineage>
        <taxon>Bacteria</taxon>
        <taxon>Pseudomonadati</taxon>
        <taxon>Pseudomonadota</taxon>
        <taxon>Gammaproteobacteria</taxon>
        <taxon>Pseudomonadales</taxon>
        <taxon>Pseudomonadaceae</taxon>
        <taxon>Pseudomonas</taxon>
    </lineage>
</organism>
<dbReference type="EMBL" id="CABVHQ010000013">
    <property type="protein sequence ID" value="VVN89529.1"/>
    <property type="molecule type" value="Genomic_DNA"/>
</dbReference>
<dbReference type="Proteomes" id="UP000337909">
    <property type="component" value="Unassembled WGS sequence"/>
</dbReference>